<comment type="caution">
    <text evidence="3">The sequence shown here is derived from an EMBL/GenBank/DDBJ whole genome shotgun (WGS) entry which is preliminary data.</text>
</comment>
<evidence type="ECO:0000259" key="2">
    <source>
        <dbReference type="PROSITE" id="PS51767"/>
    </source>
</evidence>
<dbReference type="PROSITE" id="PS51767">
    <property type="entry name" value="PEPTIDASE_A1"/>
    <property type="match status" value="1"/>
</dbReference>
<dbReference type="Proteomes" id="UP001642360">
    <property type="component" value="Unassembled WGS sequence"/>
</dbReference>
<evidence type="ECO:0000256" key="1">
    <source>
        <dbReference type="SAM" id="Phobius"/>
    </source>
</evidence>
<keyword evidence="1" id="KW-0472">Membrane</keyword>
<dbReference type="Gene3D" id="2.40.70.10">
    <property type="entry name" value="Acid Proteases"/>
    <property type="match status" value="1"/>
</dbReference>
<dbReference type="SUPFAM" id="SSF50630">
    <property type="entry name" value="Acid proteases"/>
    <property type="match status" value="1"/>
</dbReference>
<dbReference type="InterPro" id="IPR033121">
    <property type="entry name" value="PEPTIDASE_A1"/>
</dbReference>
<feature type="domain" description="Peptidase A1" evidence="2">
    <location>
        <begin position="1"/>
        <end position="71"/>
    </location>
</feature>
<proteinExistence type="predicted"/>
<protein>
    <recommendedName>
        <fullName evidence="2">Peptidase A1 domain-containing protein</fullName>
    </recommendedName>
</protein>
<dbReference type="EMBL" id="CAUOFW020004724">
    <property type="protein sequence ID" value="CAK9166928.1"/>
    <property type="molecule type" value="Genomic_DNA"/>
</dbReference>
<sequence>MPKTPSVTLKFASNNSFVVHNPVFVIHGTEGVVGFCLAIQPADEDVGTIGQNFMTGYRMVFDRENLKLGWSGSNCEYTCSGQYFNTALCRLCVILCTIPNGLVSFMSVGILIAGQDLGDGKRMPLTPPNGSSPLLLYRTVSYLSSWALALPKRVILYLWSYVPISP</sequence>
<name>A0ABC8TC05_9AQUA</name>
<dbReference type="AlphaFoldDB" id="A0ABC8TC05"/>
<keyword evidence="1" id="KW-0812">Transmembrane</keyword>
<keyword evidence="1" id="KW-1133">Transmembrane helix</keyword>
<organism evidence="3 4">
    <name type="scientific">Ilex paraguariensis</name>
    <name type="common">yerba mate</name>
    <dbReference type="NCBI Taxonomy" id="185542"/>
    <lineage>
        <taxon>Eukaryota</taxon>
        <taxon>Viridiplantae</taxon>
        <taxon>Streptophyta</taxon>
        <taxon>Embryophyta</taxon>
        <taxon>Tracheophyta</taxon>
        <taxon>Spermatophyta</taxon>
        <taxon>Magnoliopsida</taxon>
        <taxon>eudicotyledons</taxon>
        <taxon>Gunneridae</taxon>
        <taxon>Pentapetalae</taxon>
        <taxon>asterids</taxon>
        <taxon>campanulids</taxon>
        <taxon>Aquifoliales</taxon>
        <taxon>Aquifoliaceae</taxon>
        <taxon>Ilex</taxon>
    </lineage>
</organism>
<dbReference type="InterPro" id="IPR021109">
    <property type="entry name" value="Peptidase_aspartic_dom_sf"/>
</dbReference>
<keyword evidence="4" id="KW-1185">Reference proteome</keyword>
<gene>
    <name evidence="3" type="ORF">ILEXP_LOCUS36176</name>
</gene>
<feature type="transmembrane region" description="Helical" evidence="1">
    <location>
        <begin position="91"/>
        <end position="114"/>
    </location>
</feature>
<evidence type="ECO:0000313" key="4">
    <source>
        <dbReference type="Proteomes" id="UP001642360"/>
    </source>
</evidence>
<accession>A0ABC8TC05</accession>
<evidence type="ECO:0000313" key="3">
    <source>
        <dbReference type="EMBL" id="CAK9166928.1"/>
    </source>
</evidence>
<reference evidence="3 4" key="1">
    <citation type="submission" date="2024-02" db="EMBL/GenBank/DDBJ databases">
        <authorList>
            <person name="Vignale AGUSTIN F."/>
            <person name="Sosa J E."/>
            <person name="Modenutti C."/>
        </authorList>
    </citation>
    <scope>NUCLEOTIDE SEQUENCE [LARGE SCALE GENOMIC DNA]</scope>
</reference>